<evidence type="ECO:0008006" key="4">
    <source>
        <dbReference type="Google" id="ProtNLM"/>
    </source>
</evidence>
<dbReference type="Proteomes" id="UP000799753">
    <property type="component" value="Unassembled WGS sequence"/>
</dbReference>
<name>A0A6A6S0C5_9PLEO</name>
<evidence type="ECO:0000313" key="3">
    <source>
        <dbReference type="Proteomes" id="UP000799753"/>
    </source>
</evidence>
<sequence length="99" mass="11395">MHGSHAHMSLLTLVFRPLVQQRSCLKHELVGAGAACFSTSPIRRLHGRAELQRVLRHGPLSRYVMRYLQDPVPPAIQRRETCSLPWWWCGVVLVQSRKE</sequence>
<gene>
    <name evidence="2" type="ORF">P280DRAFT_320682</name>
</gene>
<evidence type="ECO:0000313" key="2">
    <source>
        <dbReference type="EMBL" id="KAF2640511.1"/>
    </source>
</evidence>
<organism evidence="2 3">
    <name type="scientific">Massarina eburnea CBS 473.64</name>
    <dbReference type="NCBI Taxonomy" id="1395130"/>
    <lineage>
        <taxon>Eukaryota</taxon>
        <taxon>Fungi</taxon>
        <taxon>Dikarya</taxon>
        <taxon>Ascomycota</taxon>
        <taxon>Pezizomycotina</taxon>
        <taxon>Dothideomycetes</taxon>
        <taxon>Pleosporomycetidae</taxon>
        <taxon>Pleosporales</taxon>
        <taxon>Massarineae</taxon>
        <taxon>Massarinaceae</taxon>
        <taxon>Massarina</taxon>
    </lineage>
</organism>
<proteinExistence type="predicted"/>
<keyword evidence="3" id="KW-1185">Reference proteome</keyword>
<protein>
    <recommendedName>
        <fullName evidence="4">Secreted protein</fullName>
    </recommendedName>
</protein>
<keyword evidence="1" id="KW-0732">Signal</keyword>
<feature type="signal peptide" evidence="1">
    <location>
        <begin position="1"/>
        <end position="21"/>
    </location>
</feature>
<feature type="chain" id="PRO_5025436746" description="Secreted protein" evidence="1">
    <location>
        <begin position="22"/>
        <end position="99"/>
    </location>
</feature>
<dbReference type="AlphaFoldDB" id="A0A6A6S0C5"/>
<reference evidence="2" key="1">
    <citation type="journal article" date="2020" name="Stud. Mycol.">
        <title>101 Dothideomycetes genomes: a test case for predicting lifestyles and emergence of pathogens.</title>
        <authorList>
            <person name="Haridas S."/>
            <person name="Albert R."/>
            <person name="Binder M."/>
            <person name="Bloem J."/>
            <person name="Labutti K."/>
            <person name="Salamov A."/>
            <person name="Andreopoulos B."/>
            <person name="Baker S."/>
            <person name="Barry K."/>
            <person name="Bills G."/>
            <person name="Bluhm B."/>
            <person name="Cannon C."/>
            <person name="Castanera R."/>
            <person name="Culley D."/>
            <person name="Daum C."/>
            <person name="Ezra D."/>
            <person name="Gonzalez J."/>
            <person name="Henrissat B."/>
            <person name="Kuo A."/>
            <person name="Liang C."/>
            <person name="Lipzen A."/>
            <person name="Lutzoni F."/>
            <person name="Magnuson J."/>
            <person name="Mondo S."/>
            <person name="Nolan M."/>
            <person name="Ohm R."/>
            <person name="Pangilinan J."/>
            <person name="Park H.-J."/>
            <person name="Ramirez L."/>
            <person name="Alfaro M."/>
            <person name="Sun H."/>
            <person name="Tritt A."/>
            <person name="Yoshinaga Y."/>
            <person name="Zwiers L.-H."/>
            <person name="Turgeon B."/>
            <person name="Goodwin S."/>
            <person name="Spatafora J."/>
            <person name="Crous P."/>
            <person name="Grigoriev I."/>
        </authorList>
    </citation>
    <scope>NUCLEOTIDE SEQUENCE</scope>
    <source>
        <strain evidence="2">CBS 473.64</strain>
    </source>
</reference>
<evidence type="ECO:0000256" key="1">
    <source>
        <dbReference type="SAM" id="SignalP"/>
    </source>
</evidence>
<accession>A0A6A6S0C5</accession>
<dbReference type="EMBL" id="MU006784">
    <property type="protein sequence ID" value="KAF2640511.1"/>
    <property type="molecule type" value="Genomic_DNA"/>
</dbReference>